<proteinExistence type="predicted"/>
<organism evidence="1 2">
    <name type="scientific">Candidatus Nitrotoga arctica</name>
    <dbReference type="NCBI Taxonomy" id="453162"/>
    <lineage>
        <taxon>Bacteria</taxon>
        <taxon>Pseudomonadati</taxon>
        <taxon>Pseudomonadota</taxon>
        <taxon>Betaproteobacteria</taxon>
        <taxon>Nitrosomonadales</taxon>
        <taxon>Gallionellaceae</taxon>
        <taxon>Candidatus Nitrotoga</taxon>
    </lineage>
</organism>
<accession>A0ABN8AQJ7</accession>
<sequence length="403" mass="45033">MCVSFKFAKTVVERFVPCVLLLWTTFAHAIDLMGSELQLHGFLTQGVVITSDNNFLGQSNKKASTDFREIGVNASLRPTSDLQLSAGLLSHKAGATDNGEVRLDYGLIDWTASSNEQGRSGIRLGRLKNSFGLYNKTRDVAFTRPSILLPQSIYFERTRNLTIAGDGAELYIDRNYEAGNLFVTLALGKPQIGSEASKVALVGLTPNGSFESKLVPIFQVIYEGDGGKYRLGFTAVHFDASYNPGVRDVLQAGQLKYTPKIFSAQYNAESWSVTSEYALRPVSTRNFGPNSPDAFNDGQSYYVQGSYRLAPKWEALLRYDVTYIDRGDRDGKAFAAATHLPSFTRFSKDWTAGVRFDLTPEFMLRAEYHRVDGTGYLPVQDNPNPRTLERRWDMFMLLASFRF</sequence>
<dbReference type="InterPro" id="IPR023614">
    <property type="entry name" value="Porin_dom_sf"/>
</dbReference>
<gene>
    <name evidence="1" type="ORF">NTG6680_2206</name>
</gene>
<dbReference type="Proteomes" id="UP000839052">
    <property type="component" value="Chromosome"/>
</dbReference>
<dbReference type="EMBL" id="OU912926">
    <property type="protein sequence ID" value="CAG9933455.1"/>
    <property type="molecule type" value="Genomic_DNA"/>
</dbReference>
<dbReference type="Gene3D" id="2.40.160.10">
    <property type="entry name" value="Porin"/>
    <property type="match status" value="1"/>
</dbReference>
<dbReference type="SUPFAM" id="SSF56935">
    <property type="entry name" value="Porins"/>
    <property type="match status" value="1"/>
</dbReference>
<evidence type="ECO:0000313" key="1">
    <source>
        <dbReference type="EMBL" id="CAG9933455.1"/>
    </source>
</evidence>
<protein>
    <recommendedName>
        <fullName evidence="3">Porin</fullName>
    </recommendedName>
</protein>
<keyword evidence="2" id="KW-1185">Reference proteome</keyword>
<evidence type="ECO:0008006" key="3">
    <source>
        <dbReference type="Google" id="ProtNLM"/>
    </source>
</evidence>
<evidence type="ECO:0000313" key="2">
    <source>
        <dbReference type="Proteomes" id="UP000839052"/>
    </source>
</evidence>
<reference evidence="1 2" key="1">
    <citation type="submission" date="2021-10" db="EMBL/GenBank/DDBJ databases">
        <authorList>
            <person name="Koch H."/>
        </authorList>
    </citation>
    <scope>NUCLEOTIDE SEQUENCE [LARGE SCALE GENOMIC DNA]</scope>
    <source>
        <strain evidence="1">6680</strain>
    </source>
</reference>
<name>A0ABN8AQJ7_9PROT</name>